<organism evidence="2 3">
    <name type="scientific">Loxostege sticticalis</name>
    <name type="common">Beet webworm moth</name>
    <dbReference type="NCBI Taxonomy" id="481309"/>
    <lineage>
        <taxon>Eukaryota</taxon>
        <taxon>Metazoa</taxon>
        <taxon>Ecdysozoa</taxon>
        <taxon>Arthropoda</taxon>
        <taxon>Hexapoda</taxon>
        <taxon>Insecta</taxon>
        <taxon>Pterygota</taxon>
        <taxon>Neoptera</taxon>
        <taxon>Endopterygota</taxon>
        <taxon>Lepidoptera</taxon>
        <taxon>Glossata</taxon>
        <taxon>Ditrysia</taxon>
        <taxon>Pyraloidea</taxon>
        <taxon>Crambidae</taxon>
        <taxon>Pyraustinae</taxon>
        <taxon>Loxostege</taxon>
    </lineage>
</organism>
<feature type="region of interest" description="Disordered" evidence="1">
    <location>
        <begin position="367"/>
        <end position="441"/>
    </location>
</feature>
<feature type="compositionally biased region" description="Low complexity" evidence="1">
    <location>
        <begin position="902"/>
        <end position="917"/>
    </location>
</feature>
<feature type="compositionally biased region" description="Polar residues" evidence="1">
    <location>
        <begin position="957"/>
        <end position="973"/>
    </location>
</feature>
<feature type="region of interest" description="Disordered" evidence="1">
    <location>
        <begin position="487"/>
        <end position="524"/>
    </location>
</feature>
<accession>A0ABD0SLD4</accession>
<sequence length="1168" mass="131098">MSDSESDLLPSNVFTFQNENTTVCAKGPNITGANYTNLSFRNNVMTSTMHMSRNFGRHGYGEPSFDQRSMYYRRETSPMSLYSGSDMRGRNQSYYHGGMSSQRSMYNGRSGSPMSMRTIDSNTSVSAVDIAMAFKNVKFNKCDLRMIKEAYNKFMKRRIRKKIEKRRNMRLFLKGYRRKSGYDSGEQGSDSSISSDDWKSTASAMYKDNMSSCRSTRTDLTDFRKRIKESNMYKDCTENFKQNAMKNLFAVPPANARDKLHATDALSTSTVQNQQGFTQKDRFKNGFLLPSQRFNKSVASVPIPERDRLQSNQNTLKQNKHTNNGYLNTQKRVNNETDSDQEEIFSEVTGREKSIHNVEHQYDRITDQGKRSLEVEENSCSNRKRTKLSSPLKQQKTNGFIKDGKGAQVSKSTNAKVIKDINSPKRDNVSKASKDANSKNDFEFIKPQLPARKSAPAKTKEPKEKLISKSAPPLIDAVIPQNIAQSETTTIPATQTNVSKEKQASAEEQPDVTQNSSSDLSMRPSFIKRKLFSQKMDVTERKNMSSDGINVNSPQTNVYSAIQKEKHKARKLVTNQSCLSRDVAQEDNNLLDLIHKIVPPDRMNVTNVTNKTSISTTVSSKNNPVEDDDKWDVTSIISTCNNDDVSDTYTDEEIFGMDEKKKQKKNKDDKVVKNNDNVNNSIKISNCKILVEKLPKNVIVSTSPGVEVDKAVVPEVGNGDPNKSVYSCVKSFWDTDFESDAESSMPKKWTSAVKENQLAVKENHSKSITREANRTIKNKSSLNMSLASVSESIKSRTMPTNNMGKLKLNISKNLNIKSLLTPKKPKVKEQKLKNNNQPTVDCSKASHTEPEVKNKQPNKHTASSNPKKNDLESKNHEIKKPKKSDKTNKNKPTPSPDKTKNNKTTQSSNKTKNNNKSMQSLNQTKTNNVITQSSNKKNEKLTQPPNKPKSNQKPTQSPNKTATSNKSAKSPSETKNKTKTAKAQNTNSADKTVANRHINSSRSVRTPKRKACCDALDHENPTKPVTKSNENPSKKPKLVHSSPAKSKPAKKIDDSSIQTKKKSSSKNTKNKEPEADLSMVYESETPTKILRSRRVDLSSSINSSTENLTTLTLRNLRTRRVDLASSSLNNSSLSENVTIIKNSRSKANAKKLGAKPGYAELLDKRQRR</sequence>
<feature type="compositionally biased region" description="Low complexity" evidence="1">
    <location>
        <begin position="942"/>
        <end position="956"/>
    </location>
</feature>
<name>A0ABD0SLD4_LOXSC</name>
<evidence type="ECO:0000313" key="3">
    <source>
        <dbReference type="Proteomes" id="UP001549921"/>
    </source>
</evidence>
<feature type="compositionally biased region" description="Polar residues" evidence="1">
    <location>
        <begin position="918"/>
        <end position="935"/>
    </location>
</feature>
<feature type="compositionally biased region" description="Polar residues" evidence="1">
    <location>
        <begin position="310"/>
        <end position="332"/>
    </location>
</feature>
<dbReference type="Proteomes" id="UP001549921">
    <property type="component" value="Unassembled WGS sequence"/>
</dbReference>
<comment type="caution">
    <text evidence="2">The sequence shown here is derived from an EMBL/GenBank/DDBJ whole genome shotgun (WGS) entry which is preliminary data.</text>
</comment>
<feature type="compositionally biased region" description="Basic and acidic residues" evidence="1">
    <location>
        <begin position="417"/>
        <end position="441"/>
    </location>
</feature>
<dbReference type="AlphaFoldDB" id="A0ABD0SLD4"/>
<feature type="region of interest" description="Disordered" evidence="1">
    <location>
        <begin position="817"/>
        <end position="1080"/>
    </location>
</feature>
<feature type="compositionally biased region" description="Polar residues" evidence="1">
    <location>
        <begin position="487"/>
        <end position="498"/>
    </location>
</feature>
<feature type="compositionally biased region" description="Basic and acidic residues" evidence="1">
    <location>
        <begin position="844"/>
        <end position="854"/>
    </location>
</feature>
<feature type="compositionally biased region" description="Basic residues" evidence="1">
    <location>
        <begin position="1144"/>
        <end position="1153"/>
    </location>
</feature>
<gene>
    <name evidence="2" type="ORF">ABMA28_006419</name>
</gene>
<feature type="compositionally biased region" description="Basic and acidic residues" evidence="1">
    <location>
        <begin position="1011"/>
        <end position="1021"/>
    </location>
</feature>
<evidence type="ECO:0000256" key="1">
    <source>
        <dbReference type="SAM" id="MobiDB-lite"/>
    </source>
</evidence>
<feature type="region of interest" description="Disordered" evidence="1">
    <location>
        <begin position="1144"/>
        <end position="1168"/>
    </location>
</feature>
<feature type="compositionally biased region" description="Polar residues" evidence="1">
    <location>
        <begin position="388"/>
        <end position="398"/>
    </location>
</feature>
<dbReference type="EMBL" id="JBEDNZ010000019">
    <property type="protein sequence ID" value="KAL0820572.1"/>
    <property type="molecule type" value="Genomic_DNA"/>
</dbReference>
<protein>
    <submittedName>
        <fullName evidence="2">Uncharacterized protein</fullName>
    </submittedName>
</protein>
<feature type="compositionally biased region" description="Polar residues" evidence="1">
    <location>
        <begin position="511"/>
        <end position="520"/>
    </location>
</feature>
<feature type="region of interest" description="Disordered" evidence="1">
    <location>
        <begin position="447"/>
        <end position="466"/>
    </location>
</feature>
<proteinExistence type="predicted"/>
<feature type="compositionally biased region" description="Basic and acidic residues" evidence="1">
    <location>
        <begin position="867"/>
        <end position="888"/>
    </location>
</feature>
<reference evidence="2 3" key="1">
    <citation type="submission" date="2024-06" db="EMBL/GenBank/DDBJ databases">
        <title>A chromosome-level genome assembly of beet webworm, Loxostege sticticalis.</title>
        <authorList>
            <person name="Zhang Y."/>
        </authorList>
    </citation>
    <scope>NUCLEOTIDE SEQUENCE [LARGE SCALE GENOMIC DNA]</scope>
    <source>
        <strain evidence="2">AQ028</strain>
        <tissue evidence="2">Male pupae</tissue>
    </source>
</reference>
<evidence type="ECO:0000313" key="2">
    <source>
        <dbReference type="EMBL" id="KAL0820572.1"/>
    </source>
</evidence>
<feature type="region of interest" description="Disordered" evidence="1">
    <location>
        <begin position="298"/>
        <end position="340"/>
    </location>
</feature>